<sequence length="220" mass="24790">MLELYYGAGTCSFVIHAGLEIIRSLTGTQYTSHRVKVHQGEQRTPQYLAVNPQGQVPVLVADGQPLTQVVAICDYLDRRFPEAQMLPTDPWERAQAMSQLAFMNNTAHPTFAHVFMSHHFGEGEAVQAELKRFNRLRFREHLERIQQWVPAGDPDGWFGGHPVFHDVYALTLLRWGGLAGIDPDSLPRLWAHSRRVAASAPVAATLVDERLELNVYRQPG</sequence>
<proteinExistence type="predicted"/>
<dbReference type="InterPro" id="IPR010987">
    <property type="entry name" value="Glutathione-S-Trfase_C-like"/>
</dbReference>
<feature type="domain" description="GST C-terminal" evidence="2">
    <location>
        <begin position="89"/>
        <end position="220"/>
    </location>
</feature>
<keyword evidence="4" id="KW-1185">Reference proteome</keyword>
<dbReference type="CDD" id="cd03057">
    <property type="entry name" value="GST_N_Beta"/>
    <property type="match status" value="1"/>
</dbReference>
<dbReference type="SUPFAM" id="SSF52833">
    <property type="entry name" value="Thioredoxin-like"/>
    <property type="match status" value="1"/>
</dbReference>
<dbReference type="SUPFAM" id="SSF47616">
    <property type="entry name" value="GST C-terminal domain-like"/>
    <property type="match status" value="1"/>
</dbReference>
<gene>
    <name evidence="3" type="ORF">MMF98_09120</name>
</gene>
<evidence type="ECO:0000259" key="2">
    <source>
        <dbReference type="PROSITE" id="PS50405"/>
    </source>
</evidence>
<evidence type="ECO:0000313" key="3">
    <source>
        <dbReference type="EMBL" id="MCJ0763370.1"/>
    </source>
</evidence>
<protein>
    <submittedName>
        <fullName evidence="3">Glutathione S-transferase family protein</fullName>
    </submittedName>
</protein>
<dbReference type="InterPro" id="IPR040079">
    <property type="entry name" value="Glutathione_S-Trfase"/>
</dbReference>
<dbReference type="PANTHER" id="PTHR44051:SF8">
    <property type="entry name" value="GLUTATHIONE S-TRANSFERASE GSTA"/>
    <property type="match status" value="1"/>
</dbReference>
<dbReference type="AlphaFoldDB" id="A0A9X2AN31"/>
<dbReference type="InterPro" id="IPR036282">
    <property type="entry name" value="Glutathione-S-Trfase_C_sf"/>
</dbReference>
<dbReference type="Pfam" id="PF02798">
    <property type="entry name" value="GST_N"/>
    <property type="match status" value="1"/>
</dbReference>
<dbReference type="PANTHER" id="PTHR44051">
    <property type="entry name" value="GLUTATHIONE S-TRANSFERASE-RELATED"/>
    <property type="match status" value="1"/>
</dbReference>
<dbReference type="RefSeq" id="WP_243305962.1">
    <property type="nucleotide sequence ID" value="NZ_JALGBI010000001.1"/>
</dbReference>
<dbReference type="EMBL" id="JALGBI010000001">
    <property type="protein sequence ID" value="MCJ0763370.1"/>
    <property type="molecule type" value="Genomic_DNA"/>
</dbReference>
<dbReference type="SFLD" id="SFLDS00019">
    <property type="entry name" value="Glutathione_Transferase_(cytos"/>
    <property type="match status" value="1"/>
</dbReference>
<dbReference type="Proteomes" id="UP001139447">
    <property type="component" value="Unassembled WGS sequence"/>
</dbReference>
<reference evidence="3" key="1">
    <citation type="submission" date="2022-03" db="EMBL/GenBank/DDBJ databases">
        <authorList>
            <person name="Woo C.Y."/>
        </authorList>
    </citation>
    <scope>NUCLEOTIDE SEQUENCE</scope>
    <source>
        <strain evidence="3">CYS-02</strain>
    </source>
</reference>
<name>A0A9X2AN31_9BURK</name>
<comment type="caution">
    <text evidence="3">The sequence shown here is derived from an EMBL/GenBank/DDBJ whole genome shotgun (WGS) entry which is preliminary data.</text>
</comment>
<dbReference type="InterPro" id="IPR036249">
    <property type="entry name" value="Thioredoxin-like_sf"/>
</dbReference>
<evidence type="ECO:0000313" key="4">
    <source>
        <dbReference type="Proteomes" id="UP001139447"/>
    </source>
</evidence>
<dbReference type="PROSITE" id="PS50405">
    <property type="entry name" value="GST_CTER"/>
    <property type="match status" value="1"/>
</dbReference>
<evidence type="ECO:0000259" key="1">
    <source>
        <dbReference type="PROSITE" id="PS50404"/>
    </source>
</evidence>
<dbReference type="PROSITE" id="PS50404">
    <property type="entry name" value="GST_NTER"/>
    <property type="match status" value="1"/>
</dbReference>
<feature type="domain" description="GST N-terminal" evidence="1">
    <location>
        <begin position="1"/>
        <end position="84"/>
    </location>
</feature>
<accession>A0A9X2AN31</accession>
<dbReference type="SFLD" id="SFLDG00358">
    <property type="entry name" value="Main_(cytGST)"/>
    <property type="match status" value="1"/>
</dbReference>
<dbReference type="Gene3D" id="3.40.30.10">
    <property type="entry name" value="Glutaredoxin"/>
    <property type="match status" value="1"/>
</dbReference>
<dbReference type="InterPro" id="IPR004045">
    <property type="entry name" value="Glutathione_S-Trfase_N"/>
</dbReference>
<organism evidence="3 4">
    <name type="scientific">Variovorax terrae</name>
    <dbReference type="NCBI Taxonomy" id="2923278"/>
    <lineage>
        <taxon>Bacteria</taxon>
        <taxon>Pseudomonadati</taxon>
        <taxon>Pseudomonadota</taxon>
        <taxon>Betaproteobacteria</taxon>
        <taxon>Burkholderiales</taxon>
        <taxon>Comamonadaceae</taxon>
        <taxon>Variovorax</taxon>
    </lineage>
</organism>
<dbReference type="Gene3D" id="1.20.1050.10">
    <property type="match status" value="1"/>
</dbReference>